<keyword evidence="1" id="KW-0812">Transmembrane</keyword>
<keyword evidence="1" id="KW-0472">Membrane</keyword>
<comment type="caution">
    <text evidence="2">The sequence shown here is derived from an EMBL/GenBank/DDBJ whole genome shotgun (WGS) entry which is preliminary data.</text>
</comment>
<dbReference type="AlphaFoldDB" id="A0A109FSS3"/>
<sequence length="108" mass="12611">MIDLLNKWMLESTDNFNIFVGFTSLLMLGSAIVLFIMMKKFGQPDERTNAIYLKVISCMFGTQIVTNAIFISWVSKDMYFRQFFILSEAIVFFVGAIYSVILYRKEFK</sequence>
<dbReference type="RefSeq" id="WP_060752063.1">
    <property type="nucleotide sequence ID" value="NZ_LRPH01000106.1"/>
</dbReference>
<proteinExistence type="predicted"/>
<feature type="transmembrane region" description="Helical" evidence="1">
    <location>
        <begin position="50"/>
        <end position="73"/>
    </location>
</feature>
<organism evidence="2 3">
    <name type="scientific">Bacillus mycoides</name>
    <dbReference type="NCBI Taxonomy" id="1405"/>
    <lineage>
        <taxon>Bacteria</taxon>
        <taxon>Bacillati</taxon>
        <taxon>Bacillota</taxon>
        <taxon>Bacilli</taxon>
        <taxon>Bacillales</taxon>
        <taxon>Bacillaceae</taxon>
        <taxon>Bacillus</taxon>
        <taxon>Bacillus cereus group</taxon>
    </lineage>
</organism>
<keyword evidence="2" id="KW-0378">Hydrolase</keyword>
<evidence type="ECO:0000313" key="3">
    <source>
        <dbReference type="Proteomes" id="UP000065797"/>
    </source>
</evidence>
<dbReference type="GO" id="GO:0016787">
    <property type="term" value="F:hydrolase activity"/>
    <property type="evidence" value="ECO:0007669"/>
    <property type="project" value="UniProtKB-KW"/>
</dbReference>
<evidence type="ECO:0000313" key="2">
    <source>
        <dbReference type="EMBL" id="KWU53852.1"/>
    </source>
</evidence>
<gene>
    <name evidence="2" type="ORF">AWW70_27360</name>
</gene>
<evidence type="ECO:0000256" key="1">
    <source>
        <dbReference type="SAM" id="Phobius"/>
    </source>
</evidence>
<dbReference type="EMBL" id="LRPH01000106">
    <property type="protein sequence ID" value="KWU53852.1"/>
    <property type="molecule type" value="Genomic_DNA"/>
</dbReference>
<name>A0A109FSS3_BACMY</name>
<dbReference type="Proteomes" id="UP000065797">
    <property type="component" value="Unassembled WGS sequence"/>
</dbReference>
<reference evidence="2 3" key="1">
    <citation type="submission" date="2016-01" db="EMBL/GenBank/DDBJ databases">
        <authorList>
            <person name="McClelland M."/>
            <person name="Jain A."/>
            <person name="Saraogi P."/>
            <person name="Mendelson R."/>
            <person name="Westerman R."/>
            <person name="SanMiguel P."/>
            <person name="Csonka L."/>
        </authorList>
    </citation>
    <scope>NUCLEOTIDE SEQUENCE [LARGE SCALE GENOMIC DNA]</scope>
    <source>
        <strain evidence="2 3">PE8-15</strain>
    </source>
</reference>
<keyword evidence="1" id="KW-1133">Transmembrane helix</keyword>
<protein>
    <submittedName>
        <fullName evidence="2">6-aminohexanoate hydrolase</fullName>
    </submittedName>
</protein>
<feature type="transmembrane region" description="Helical" evidence="1">
    <location>
        <begin position="79"/>
        <end position="103"/>
    </location>
</feature>
<feature type="transmembrane region" description="Helical" evidence="1">
    <location>
        <begin position="16"/>
        <end position="38"/>
    </location>
</feature>
<accession>A0A109FSS3</accession>